<name>A0A2P8H6I8_9BACL</name>
<evidence type="ECO:0000256" key="5">
    <source>
        <dbReference type="PROSITE-ProRule" id="PRU00335"/>
    </source>
</evidence>
<evidence type="ECO:0000313" key="7">
    <source>
        <dbReference type="EMBL" id="PSL41811.1"/>
    </source>
</evidence>
<dbReference type="PANTHER" id="PTHR43479">
    <property type="entry name" value="ACREF/ENVCD OPERON REPRESSOR-RELATED"/>
    <property type="match status" value="1"/>
</dbReference>
<dbReference type="Pfam" id="PF13977">
    <property type="entry name" value="TetR_C_6"/>
    <property type="match status" value="1"/>
</dbReference>
<dbReference type="SUPFAM" id="SSF46689">
    <property type="entry name" value="Homeodomain-like"/>
    <property type="match status" value="1"/>
</dbReference>
<evidence type="ECO:0000259" key="6">
    <source>
        <dbReference type="PROSITE" id="PS50977"/>
    </source>
</evidence>
<evidence type="ECO:0000313" key="8">
    <source>
        <dbReference type="Proteomes" id="UP000242682"/>
    </source>
</evidence>
<dbReference type="InterPro" id="IPR009057">
    <property type="entry name" value="Homeodomain-like_sf"/>
</dbReference>
<keyword evidence="8" id="KW-1185">Reference proteome</keyword>
<dbReference type="InterPro" id="IPR039538">
    <property type="entry name" value="BetI_C"/>
</dbReference>
<organism evidence="7 8">
    <name type="scientific">Planomicrobium soli</name>
    <dbReference type="NCBI Taxonomy" id="1176648"/>
    <lineage>
        <taxon>Bacteria</taxon>
        <taxon>Bacillati</taxon>
        <taxon>Bacillota</taxon>
        <taxon>Bacilli</taxon>
        <taxon>Bacillales</taxon>
        <taxon>Caryophanaceae</taxon>
        <taxon>Planomicrobium</taxon>
    </lineage>
</organism>
<keyword evidence="1" id="KW-0678">Repressor</keyword>
<keyword evidence="2" id="KW-0805">Transcription regulation</keyword>
<dbReference type="InterPro" id="IPR023772">
    <property type="entry name" value="DNA-bd_HTH_TetR-type_CS"/>
</dbReference>
<keyword evidence="3 5" id="KW-0238">DNA-binding</keyword>
<reference evidence="7 8" key="1">
    <citation type="submission" date="2018-03" db="EMBL/GenBank/DDBJ databases">
        <title>Genomic Encyclopedia of Type Strains, Phase III (KMG-III): the genomes of soil and plant-associated and newly described type strains.</title>
        <authorList>
            <person name="Whitman W."/>
        </authorList>
    </citation>
    <scope>NUCLEOTIDE SEQUENCE [LARGE SCALE GENOMIC DNA]</scope>
    <source>
        <strain evidence="7 8">CGMCC 1.12259</strain>
    </source>
</reference>
<proteinExistence type="predicted"/>
<protein>
    <submittedName>
        <fullName evidence="7">TetR family transcriptional regulator</fullName>
    </submittedName>
</protein>
<dbReference type="EMBL" id="PYAT01000001">
    <property type="protein sequence ID" value="PSL41811.1"/>
    <property type="molecule type" value="Genomic_DNA"/>
</dbReference>
<feature type="DNA-binding region" description="H-T-H motif" evidence="5">
    <location>
        <begin position="10"/>
        <end position="29"/>
    </location>
</feature>
<dbReference type="SUPFAM" id="SSF48498">
    <property type="entry name" value="Tetracyclin repressor-like, C-terminal domain"/>
    <property type="match status" value="1"/>
</dbReference>
<evidence type="ECO:0000256" key="2">
    <source>
        <dbReference type="ARBA" id="ARBA00023015"/>
    </source>
</evidence>
<dbReference type="InterPro" id="IPR036271">
    <property type="entry name" value="Tet_transcr_reg_TetR-rel_C_sf"/>
</dbReference>
<dbReference type="Pfam" id="PF00440">
    <property type="entry name" value="TetR_N"/>
    <property type="match status" value="1"/>
</dbReference>
<keyword evidence="4" id="KW-0804">Transcription</keyword>
<evidence type="ECO:0000256" key="4">
    <source>
        <dbReference type="ARBA" id="ARBA00023163"/>
    </source>
</evidence>
<dbReference type="PANTHER" id="PTHR43479:SF11">
    <property type="entry name" value="ACREF_ENVCD OPERON REPRESSOR-RELATED"/>
    <property type="match status" value="1"/>
</dbReference>
<dbReference type="PROSITE" id="PS01081">
    <property type="entry name" value="HTH_TETR_1"/>
    <property type="match status" value="1"/>
</dbReference>
<evidence type="ECO:0000256" key="3">
    <source>
        <dbReference type="ARBA" id="ARBA00023125"/>
    </source>
</evidence>
<feature type="domain" description="HTH tetR-type" evidence="6">
    <location>
        <begin position="1"/>
        <end position="47"/>
    </location>
</feature>
<comment type="caution">
    <text evidence="7">The sequence shown here is derived from an EMBL/GenBank/DDBJ whole genome shotgun (WGS) entry which is preliminary data.</text>
</comment>
<dbReference type="PROSITE" id="PS50977">
    <property type="entry name" value="HTH_TETR_2"/>
    <property type="match status" value="1"/>
</dbReference>
<dbReference type="Gene3D" id="1.10.357.10">
    <property type="entry name" value="Tetracycline Repressor, domain 2"/>
    <property type="match status" value="1"/>
</dbReference>
<accession>A0A2P8H6I8</accession>
<dbReference type="InterPro" id="IPR050624">
    <property type="entry name" value="HTH-type_Tx_Regulator"/>
</dbReference>
<gene>
    <name evidence="7" type="ORF">B0H99_10155</name>
</gene>
<dbReference type="InterPro" id="IPR001647">
    <property type="entry name" value="HTH_TetR"/>
</dbReference>
<dbReference type="AlphaFoldDB" id="A0A2P8H6I8"/>
<evidence type="ECO:0000256" key="1">
    <source>
        <dbReference type="ARBA" id="ARBA00022491"/>
    </source>
</evidence>
<dbReference type="Proteomes" id="UP000242682">
    <property type="component" value="Unassembled WGS sequence"/>
</dbReference>
<sequence length="177" mass="19981">MLEQGIEGASVRNIAKEAGLSLGSLRYYFHSQEELMKYARELVSERITQRVDKIFASDKNPNEKILEVLLELLPQTSKLGREPKVRLFFKTLAVQPEKTAAVDQDGVYLAVKNVMSNLLLLNFIKKNLDIGIETERLYALINGLALNSLLNPDELSAQRVEEIILVHLNSICKESVK</sequence>
<dbReference type="GO" id="GO:0003677">
    <property type="term" value="F:DNA binding"/>
    <property type="evidence" value="ECO:0007669"/>
    <property type="project" value="UniProtKB-UniRule"/>
</dbReference>